<organism evidence="1 2">
    <name type="scientific">Ruegeria spongiae</name>
    <dbReference type="NCBI Taxonomy" id="2942209"/>
    <lineage>
        <taxon>Bacteria</taxon>
        <taxon>Pseudomonadati</taxon>
        <taxon>Pseudomonadota</taxon>
        <taxon>Alphaproteobacteria</taxon>
        <taxon>Rhodobacterales</taxon>
        <taxon>Roseobacteraceae</taxon>
        <taxon>Ruegeria</taxon>
    </lineage>
</organism>
<dbReference type="EMBL" id="JAMFMB010000025">
    <property type="protein sequence ID" value="MCL6285287.1"/>
    <property type="molecule type" value="Genomic_DNA"/>
</dbReference>
<evidence type="ECO:0000313" key="2">
    <source>
        <dbReference type="Proteomes" id="UP001203880"/>
    </source>
</evidence>
<proteinExistence type="predicted"/>
<name>A0ABT0Q7A9_9RHOB</name>
<evidence type="ECO:0000313" key="1">
    <source>
        <dbReference type="EMBL" id="MCL6285287.1"/>
    </source>
</evidence>
<reference evidence="1" key="1">
    <citation type="submission" date="2022-05" db="EMBL/GenBank/DDBJ databases">
        <authorList>
            <person name="Park J.-S."/>
        </authorList>
    </citation>
    <scope>NUCLEOTIDE SEQUENCE</scope>
    <source>
        <strain evidence="1">2012CJ41-6</strain>
    </source>
</reference>
<protein>
    <submittedName>
        <fullName evidence="1">Uncharacterized protein</fullName>
    </submittedName>
</protein>
<dbReference type="Proteomes" id="UP001203880">
    <property type="component" value="Unassembled WGS sequence"/>
</dbReference>
<gene>
    <name evidence="1" type="ORF">M3P21_17295</name>
</gene>
<accession>A0ABT0Q7A9</accession>
<comment type="caution">
    <text evidence="1">The sequence shown here is derived from an EMBL/GenBank/DDBJ whole genome shotgun (WGS) entry which is preliminary data.</text>
</comment>
<dbReference type="RefSeq" id="WP_249711920.1">
    <property type="nucleotide sequence ID" value="NZ_JAMFMB010000025.1"/>
</dbReference>
<sequence length="260" mass="27776">MTELILVDGHVHLYGSADRQRFFEAAWRNLSAAVPAVATYWQGCLLLTETARDSAFEALRSDAPPDGWKLRTIPQDPGALVLHRDGAALTVIAGRQVVTSEGIEILALPTTRRFEDGQPAAALLAELHDDAIPAVLPWGLGKWMGRRGRLVAELARSGPGVSLGDNAGRPPGWRVPLFGGAVVLPGTDPLPLPGAEDGVGRYGFTLPGRLDPDRPAIDMAQRLLALDTQPPVFGQRRTLGAVLSEQIALRRRKGDGAQAA</sequence>
<keyword evidence="2" id="KW-1185">Reference proteome</keyword>